<dbReference type="CDD" id="cd01299">
    <property type="entry name" value="Met_dep_hydrolase_A"/>
    <property type="match status" value="1"/>
</dbReference>
<proteinExistence type="predicted"/>
<dbReference type="InterPro" id="IPR051781">
    <property type="entry name" value="Metallo-dep_Hydrolase"/>
</dbReference>
<dbReference type="InterPro" id="IPR006680">
    <property type="entry name" value="Amidohydro-rel"/>
</dbReference>
<name>A0ABU9YLF3_9PROT</name>
<organism evidence="2 3">
    <name type="scientific">Tistrella arctica</name>
    <dbReference type="NCBI Taxonomy" id="3133430"/>
    <lineage>
        <taxon>Bacteria</taxon>
        <taxon>Pseudomonadati</taxon>
        <taxon>Pseudomonadota</taxon>
        <taxon>Alphaproteobacteria</taxon>
        <taxon>Geminicoccales</taxon>
        <taxon>Geminicoccaceae</taxon>
        <taxon>Tistrella</taxon>
    </lineage>
</organism>
<dbReference type="PANTHER" id="PTHR43135:SF3">
    <property type="entry name" value="ALPHA-D-RIBOSE 1-METHYLPHOSPHONATE 5-TRIPHOSPHATE DIPHOSPHATASE"/>
    <property type="match status" value="1"/>
</dbReference>
<gene>
    <name evidence="2" type="ORF">WG926_15060</name>
</gene>
<reference evidence="2 3" key="1">
    <citation type="submission" date="2024-03" db="EMBL/GenBank/DDBJ databases">
        <title>High-quality draft genome sequencing of Tistrella sp. BH-R2-4.</title>
        <authorList>
            <person name="Dong C."/>
        </authorList>
    </citation>
    <scope>NUCLEOTIDE SEQUENCE [LARGE SCALE GENOMIC DNA]</scope>
    <source>
        <strain evidence="2 3">BH-R2-4</strain>
    </source>
</reference>
<dbReference type="Pfam" id="PF01979">
    <property type="entry name" value="Amidohydro_1"/>
    <property type="match status" value="1"/>
</dbReference>
<dbReference type="InterPro" id="IPR011059">
    <property type="entry name" value="Metal-dep_hydrolase_composite"/>
</dbReference>
<dbReference type="Gene3D" id="3.20.20.140">
    <property type="entry name" value="Metal-dependent hydrolases"/>
    <property type="match status" value="1"/>
</dbReference>
<dbReference type="SUPFAM" id="SSF51556">
    <property type="entry name" value="Metallo-dependent hydrolases"/>
    <property type="match status" value="1"/>
</dbReference>
<dbReference type="SUPFAM" id="SSF51338">
    <property type="entry name" value="Composite domain of metallo-dependent hydrolases"/>
    <property type="match status" value="1"/>
</dbReference>
<evidence type="ECO:0000313" key="3">
    <source>
        <dbReference type="Proteomes" id="UP001413721"/>
    </source>
</evidence>
<evidence type="ECO:0000259" key="1">
    <source>
        <dbReference type="Pfam" id="PF01979"/>
    </source>
</evidence>
<dbReference type="InterPro" id="IPR032466">
    <property type="entry name" value="Metal_Hydrolase"/>
</dbReference>
<dbReference type="InterPro" id="IPR057744">
    <property type="entry name" value="OTAase-like"/>
</dbReference>
<feature type="domain" description="Amidohydrolase-related" evidence="1">
    <location>
        <begin position="66"/>
        <end position="413"/>
    </location>
</feature>
<dbReference type="Gene3D" id="2.30.40.10">
    <property type="entry name" value="Urease, subunit C, domain 1"/>
    <property type="match status" value="1"/>
</dbReference>
<comment type="caution">
    <text evidence="2">The sequence shown here is derived from an EMBL/GenBank/DDBJ whole genome shotgun (WGS) entry which is preliminary data.</text>
</comment>
<dbReference type="Proteomes" id="UP001413721">
    <property type="component" value="Unassembled WGS sequence"/>
</dbReference>
<protein>
    <submittedName>
        <fullName evidence="2">Amidohydrolase family protein</fullName>
    </submittedName>
</protein>
<dbReference type="PANTHER" id="PTHR43135">
    <property type="entry name" value="ALPHA-D-RIBOSE 1-METHYLPHOSPHONATE 5-TRIPHOSPHATE DIPHOSPHATASE"/>
    <property type="match status" value="1"/>
</dbReference>
<dbReference type="RefSeq" id="WP_345933192.1">
    <property type="nucleotide sequence ID" value="NZ_JBBKTV010000004.1"/>
</dbReference>
<accession>A0ABU9YLF3</accession>
<keyword evidence="3" id="KW-1185">Reference proteome</keyword>
<sequence length="435" mass="46310">MTSTGGGRLIIRNGTLIDGTGADPVASARIVIEGNRITEVVTAGDAPQAPLDPAPGDRVIDAAGGWIMPGLIDGHVHLSSHQGFIPGVPFTSTPEYATLWTARIVANVLHAGVTGISVPGGKWYVDATVREAINGGLIEGPRVFCAGRALTPYGGIFDTSNPLTGKGSDDAVGVLCNTADDYIRETRLQCRRGVDMIKIADSYWGDTQTVARNEIAAVVDEAHRRGRKVSIHARGSGSTRDAALAGVDWIFHADLATDEDLDTVAECGVPIMPVFTQCQIITGLSVAEGFDPKMRDRVKAQLDTNFEAIRRARARGIEILVGTDSGNAAAFHHGRHHGREGEILVREIGMSPMEVLTAYTSRNAKVIGLDGQVGVVAQGMLADVIIWDADPLADITVLQQPERLKAVIKDGRVIDRTSTAGFLPLESEPRRAVPR</sequence>
<evidence type="ECO:0000313" key="2">
    <source>
        <dbReference type="EMBL" id="MEN2989634.1"/>
    </source>
</evidence>
<dbReference type="EMBL" id="JBBKTW010000005">
    <property type="protein sequence ID" value="MEN2989634.1"/>
    <property type="molecule type" value="Genomic_DNA"/>
</dbReference>